<dbReference type="AlphaFoldDB" id="A0A1I1A1N7"/>
<dbReference type="EMBL" id="FOKA01000014">
    <property type="protein sequence ID" value="SFB31841.1"/>
    <property type="molecule type" value="Genomic_DNA"/>
</dbReference>
<organism evidence="3 4">
    <name type="scientific">Cellulomonas marina</name>
    <dbReference type="NCBI Taxonomy" id="988821"/>
    <lineage>
        <taxon>Bacteria</taxon>
        <taxon>Bacillati</taxon>
        <taxon>Actinomycetota</taxon>
        <taxon>Actinomycetes</taxon>
        <taxon>Micrococcales</taxon>
        <taxon>Cellulomonadaceae</taxon>
        <taxon>Cellulomonas</taxon>
    </lineage>
</organism>
<dbReference type="InterPro" id="IPR058627">
    <property type="entry name" value="MdtA-like_C"/>
</dbReference>
<dbReference type="GO" id="GO:0015562">
    <property type="term" value="F:efflux transmembrane transporter activity"/>
    <property type="evidence" value="ECO:0007669"/>
    <property type="project" value="TreeGrafter"/>
</dbReference>
<protein>
    <recommendedName>
        <fullName evidence="2">Multidrug resistance protein MdtA-like C-terminal permuted SH3 domain-containing protein</fullName>
    </recommendedName>
</protein>
<keyword evidence="1" id="KW-0472">Membrane</keyword>
<dbReference type="Pfam" id="PF25967">
    <property type="entry name" value="RND-MFP_C"/>
    <property type="match status" value="1"/>
</dbReference>
<reference evidence="3 4" key="1">
    <citation type="submission" date="2016-10" db="EMBL/GenBank/DDBJ databases">
        <authorList>
            <person name="de Groot N.N."/>
        </authorList>
    </citation>
    <scope>NUCLEOTIDE SEQUENCE [LARGE SCALE GENOMIC DNA]</scope>
    <source>
        <strain evidence="3 4">CGMCC 4.6945</strain>
    </source>
</reference>
<gene>
    <name evidence="3" type="ORF">SAMN05421867_11451</name>
</gene>
<dbReference type="Proteomes" id="UP000199012">
    <property type="component" value="Unassembled WGS sequence"/>
</dbReference>
<dbReference type="PANTHER" id="PTHR30469:SF20">
    <property type="entry name" value="EFFLUX RND TRANSPORTER PERIPLASMIC ADAPTOR SUBUNIT"/>
    <property type="match status" value="1"/>
</dbReference>
<sequence length="349" mass="34455">MGVTRRIVFPALRLVIWAVIAVALVRIAFSGAELQTAEDPLVPGGQLVEPTVEVATGTVVNTVKVAGSVVADPAVPVKSTAAGTVAKLLATDGVGVGPDAGIVQIRTETPQEPVVTTDPTTGEQTVTERAPKVTTTTITVPVGGTLTLPVLVGQEVAIGDVVASVTPGTLSVTGTLTPEQQYRLVNAPTEAQVTLKGGPAPFTCTGMRIGAAAGGTGTGTDAGGAGTGVATSPDGTTASGTVTCAVPAGVTAFAGLGADLEITNGQADGVVVPVTAVQGSVQNGNVWVVTDAAPEGELRQVALGLTDGEMVQVTGGLEPGEHVLQFIPVADAAVDCADPSQYDPAVCGG</sequence>
<dbReference type="STRING" id="988821.SAMN05421867_11451"/>
<evidence type="ECO:0000256" key="1">
    <source>
        <dbReference type="SAM" id="Phobius"/>
    </source>
</evidence>
<dbReference type="GO" id="GO:1990281">
    <property type="term" value="C:efflux pump complex"/>
    <property type="evidence" value="ECO:0007669"/>
    <property type="project" value="TreeGrafter"/>
</dbReference>
<keyword evidence="1" id="KW-1133">Transmembrane helix</keyword>
<dbReference type="OrthoDB" id="4401807at2"/>
<proteinExistence type="predicted"/>
<evidence type="ECO:0000313" key="3">
    <source>
        <dbReference type="EMBL" id="SFB31841.1"/>
    </source>
</evidence>
<evidence type="ECO:0000313" key="4">
    <source>
        <dbReference type="Proteomes" id="UP000199012"/>
    </source>
</evidence>
<evidence type="ECO:0000259" key="2">
    <source>
        <dbReference type="Pfam" id="PF25967"/>
    </source>
</evidence>
<accession>A0A1I1A1N7</accession>
<dbReference type="PANTHER" id="PTHR30469">
    <property type="entry name" value="MULTIDRUG RESISTANCE PROTEIN MDTA"/>
    <property type="match status" value="1"/>
</dbReference>
<dbReference type="Gene3D" id="2.40.420.20">
    <property type="match status" value="1"/>
</dbReference>
<feature type="domain" description="Multidrug resistance protein MdtA-like C-terminal permuted SH3" evidence="2">
    <location>
        <begin position="270"/>
        <end position="323"/>
    </location>
</feature>
<keyword evidence="1" id="KW-0812">Transmembrane</keyword>
<keyword evidence="4" id="KW-1185">Reference proteome</keyword>
<dbReference type="RefSeq" id="WP_090034117.1">
    <property type="nucleotide sequence ID" value="NZ_BONM01000034.1"/>
</dbReference>
<feature type="transmembrane region" description="Helical" evidence="1">
    <location>
        <begin position="7"/>
        <end position="29"/>
    </location>
</feature>
<name>A0A1I1A1N7_9CELL</name>